<gene>
    <name evidence="2" type="ORF">C0Q70_13496</name>
</gene>
<feature type="region of interest" description="Disordered" evidence="1">
    <location>
        <begin position="97"/>
        <end position="122"/>
    </location>
</feature>
<evidence type="ECO:0000313" key="2">
    <source>
        <dbReference type="EMBL" id="PVD25833.1"/>
    </source>
</evidence>
<proteinExistence type="predicted"/>
<dbReference type="Proteomes" id="UP000245119">
    <property type="component" value="Linkage Group LG8"/>
</dbReference>
<dbReference type="AlphaFoldDB" id="A0A2T7NXG2"/>
<keyword evidence="3" id="KW-1185">Reference proteome</keyword>
<organism evidence="2 3">
    <name type="scientific">Pomacea canaliculata</name>
    <name type="common">Golden apple snail</name>
    <dbReference type="NCBI Taxonomy" id="400727"/>
    <lineage>
        <taxon>Eukaryota</taxon>
        <taxon>Metazoa</taxon>
        <taxon>Spiralia</taxon>
        <taxon>Lophotrochozoa</taxon>
        <taxon>Mollusca</taxon>
        <taxon>Gastropoda</taxon>
        <taxon>Caenogastropoda</taxon>
        <taxon>Architaenioglossa</taxon>
        <taxon>Ampullarioidea</taxon>
        <taxon>Ampullariidae</taxon>
        <taxon>Pomacea</taxon>
    </lineage>
</organism>
<evidence type="ECO:0000313" key="3">
    <source>
        <dbReference type="Proteomes" id="UP000245119"/>
    </source>
</evidence>
<feature type="compositionally biased region" description="Polar residues" evidence="1">
    <location>
        <begin position="76"/>
        <end position="85"/>
    </location>
</feature>
<reference evidence="2 3" key="1">
    <citation type="submission" date="2018-04" db="EMBL/GenBank/DDBJ databases">
        <title>The genome of golden apple snail Pomacea canaliculata provides insight into stress tolerance and invasive adaptation.</title>
        <authorList>
            <person name="Liu C."/>
            <person name="Liu B."/>
            <person name="Ren Y."/>
            <person name="Zhang Y."/>
            <person name="Wang H."/>
            <person name="Li S."/>
            <person name="Jiang F."/>
            <person name="Yin L."/>
            <person name="Zhang G."/>
            <person name="Qian W."/>
            <person name="Fan W."/>
        </authorList>
    </citation>
    <scope>NUCLEOTIDE SEQUENCE [LARGE SCALE GENOMIC DNA]</scope>
    <source>
        <strain evidence="2">SZHN2017</strain>
        <tissue evidence="2">Muscle</tissue>
    </source>
</reference>
<feature type="compositionally biased region" description="Basic and acidic residues" evidence="1">
    <location>
        <begin position="164"/>
        <end position="223"/>
    </location>
</feature>
<protein>
    <submittedName>
        <fullName evidence="2">Uncharacterized protein</fullName>
    </submittedName>
</protein>
<feature type="region of interest" description="Disordered" evidence="1">
    <location>
        <begin position="160"/>
        <end position="231"/>
    </location>
</feature>
<name>A0A2T7NXG2_POMCA</name>
<dbReference type="EMBL" id="PZQS01000008">
    <property type="protein sequence ID" value="PVD25833.1"/>
    <property type="molecule type" value="Genomic_DNA"/>
</dbReference>
<sequence>MNHNNCQESAGTCERRGLLLMLLHAGCNKEEEEEALGVVLHATRNPTGCTCPAHNTRRHTGAGGGAGVDTPLRPANTLSTDQDTSTRIRLLLKAERDEEVNRKAQEEHRAGGGGPQRGNAVSMCTSGVGSQVSESYLSNQEITVRINCISASAVFHDVCDPEDTDVRNGQDTDVRKGQGTDVRKGQDTDVRNGKDTDVKNGQDTDVRKGQGNDVRKGQGNDVKKRQKSLTK</sequence>
<comment type="caution">
    <text evidence="2">The sequence shown here is derived from an EMBL/GenBank/DDBJ whole genome shotgun (WGS) entry which is preliminary data.</text>
</comment>
<feature type="region of interest" description="Disordered" evidence="1">
    <location>
        <begin position="60"/>
        <end position="85"/>
    </location>
</feature>
<feature type="compositionally biased region" description="Basic and acidic residues" evidence="1">
    <location>
        <begin position="97"/>
        <end position="110"/>
    </location>
</feature>
<evidence type="ECO:0000256" key="1">
    <source>
        <dbReference type="SAM" id="MobiDB-lite"/>
    </source>
</evidence>
<accession>A0A2T7NXG2</accession>